<protein>
    <submittedName>
        <fullName evidence="2">Uncharacterized protein</fullName>
    </submittedName>
</protein>
<keyword evidence="3" id="KW-1185">Reference proteome</keyword>
<dbReference type="EMBL" id="JAAIUW010000010">
    <property type="protein sequence ID" value="KAF7812045.1"/>
    <property type="molecule type" value="Genomic_DNA"/>
</dbReference>
<reference evidence="2" key="1">
    <citation type="submission" date="2020-09" db="EMBL/GenBank/DDBJ databases">
        <title>Genome-Enabled Discovery of Anthraquinone Biosynthesis in Senna tora.</title>
        <authorList>
            <person name="Kang S.-H."/>
            <person name="Pandey R.P."/>
            <person name="Lee C.-M."/>
            <person name="Sim J.-S."/>
            <person name="Jeong J.-T."/>
            <person name="Choi B.-S."/>
            <person name="Jung M."/>
            <person name="Ginzburg D."/>
            <person name="Zhao K."/>
            <person name="Won S.Y."/>
            <person name="Oh T.-J."/>
            <person name="Yu Y."/>
            <person name="Kim N.-H."/>
            <person name="Lee O.R."/>
            <person name="Lee T.-H."/>
            <person name="Bashyal P."/>
            <person name="Kim T.-S."/>
            <person name="Lee W.-H."/>
            <person name="Kawkins C."/>
            <person name="Kim C.-K."/>
            <person name="Kim J.S."/>
            <person name="Ahn B.O."/>
            <person name="Rhee S.Y."/>
            <person name="Sohng J.K."/>
        </authorList>
    </citation>
    <scope>NUCLEOTIDE SEQUENCE</scope>
    <source>
        <tissue evidence="2">Leaf</tissue>
    </source>
</reference>
<organism evidence="2 3">
    <name type="scientific">Senna tora</name>
    <dbReference type="NCBI Taxonomy" id="362788"/>
    <lineage>
        <taxon>Eukaryota</taxon>
        <taxon>Viridiplantae</taxon>
        <taxon>Streptophyta</taxon>
        <taxon>Embryophyta</taxon>
        <taxon>Tracheophyta</taxon>
        <taxon>Spermatophyta</taxon>
        <taxon>Magnoliopsida</taxon>
        <taxon>eudicotyledons</taxon>
        <taxon>Gunneridae</taxon>
        <taxon>Pentapetalae</taxon>
        <taxon>rosids</taxon>
        <taxon>fabids</taxon>
        <taxon>Fabales</taxon>
        <taxon>Fabaceae</taxon>
        <taxon>Caesalpinioideae</taxon>
        <taxon>Cassia clade</taxon>
        <taxon>Senna</taxon>
    </lineage>
</organism>
<gene>
    <name evidence="2" type="ORF">G2W53_033021</name>
</gene>
<comment type="caution">
    <text evidence="2">The sequence shown here is derived from an EMBL/GenBank/DDBJ whole genome shotgun (WGS) entry which is preliminary data.</text>
</comment>
<evidence type="ECO:0000256" key="1">
    <source>
        <dbReference type="SAM" id="MobiDB-lite"/>
    </source>
</evidence>
<name>A0A834W6R3_9FABA</name>
<sequence length="25" mass="2756">MKAQNDPASNKSRITKNGFFNDASN</sequence>
<accession>A0A834W6R3</accession>
<feature type="compositionally biased region" description="Polar residues" evidence="1">
    <location>
        <begin position="1"/>
        <end position="12"/>
    </location>
</feature>
<dbReference type="AlphaFoldDB" id="A0A834W6R3"/>
<dbReference type="Proteomes" id="UP000634136">
    <property type="component" value="Unassembled WGS sequence"/>
</dbReference>
<proteinExistence type="predicted"/>
<evidence type="ECO:0000313" key="3">
    <source>
        <dbReference type="Proteomes" id="UP000634136"/>
    </source>
</evidence>
<evidence type="ECO:0000313" key="2">
    <source>
        <dbReference type="EMBL" id="KAF7812045.1"/>
    </source>
</evidence>
<feature type="region of interest" description="Disordered" evidence="1">
    <location>
        <begin position="1"/>
        <end position="25"/>
    </location>
</feature>